<dbReference type="Proteomes" id="UP000543556">
    <property type="component" value="Unassembled WGS sequence"/>
</dbReference>
<dbReference type="EMBL" id="JAAMFM010000023">
    <property type="protein sequence ID" value="NVM96005.1"/>
    <property type="molecule type" value="Genomic_DNA"/>
</dbReference>
<keyword evidence="2" id="KW-1185">Reference proteome</keyword>
<proteinExistence type="predicted"/>
<dbReference type="AlphaFoldDB" id="A0A7Y7IID2"/>
<name>A0A7Y7IID2_9MICC</name>
<reference evidence="1 2" key="1">
    <citation type="submission" date="2020-02" db="EMBL/GenBank/DDBJ databases">
        <title>Genome sequence of strain AETb3-4.</title>
        <authorList>
            <person name="Gao J."/>
            <person name="Zhang X."/>
        </authorList>
    </citation>
    <scope>NUCLEOTIDE SEQUENCE [LARGE SCALE GENOMIC DNA]</scope>
    <source>
        <strain evidence="1 2">AETb3-4</strain>
    </source>
</reference>
<accession>A0A7Y7IID2</accession>
<evidence type="ECO:0000313" key="1">
    <source>
        <dbReference type="EMBL" id="NVM96005.1"/>
    </source>
</evidence>
<evidence type="ECO:0000313" key="2">
    <source>
        <dbReference type="Proteomes" id="UP000543556"/>
    </source>
</evidence>
<sequence length="61" mass="6636">MKFVLEVGLDAVRDAPVEEPGRILRYRAGNVRHYALEPGSGDTNMDSAHTAVGLWRIEAGA</sequence>
<gene>
    <name evidence="1" type="ORF">G6034_14050</name>
</gene>
<protein>
    <submittedName>
        <fullName evidence="1">Uncharacterized protein</fullName>
    </submittedName>
</protein>
<comment type="caution">
    <text evidence="1">The sequence shown here is derived from an EMBL/GenBank/DDBJ whole genome shotgun (WGS) entry which is preliminary data.</text>
</comment>
<dbReference type="RefSeq" id="WP_176635728.1">
    <property type="nucleotide sequence ID" value="NZ_JAAMFM010000023.1"/>
</dbReference>
<organism evidence="1 2">
    <name type="scientific">Arthrobacter wenxiniae</name>
    <dbReference type="NCBI Taxonomy" id="2713570"/>
    <lineage>
        <taxon>Bacteria</taxon>
        <taxon>Bacillati</taxon>
        <taxon>Actinomycetota</taxon>
        <taxon>Actinomycetes</taxon>
        <taxon>Micrococcales</taxon>
        <taxon>Micrococcaceae</taxon>
        <taxon>Arthrobacter</taxon>
    </lineage>
</organism>